<accession>A0A9N9S244</accession>
<keyword evidence="9" id="KW-0007">Acetylation</keyword>
<reference evidence="15" key="2">
    <citation type="submission" date="2022-10" db="EMBL/GenBank/DDBJ databases">
        <authorList>
            <consortium name="ENA_rothamsted_submissions"/>
            <consortium name="culmorum"/>
            <person name="King R."/>
        </authorList>
    </citation>
    <scope>NUCLEOTIDE SEQUENCE</scope>
</reference>
<keyword evidence="16" id="KW-1185">Reference proteome</keyword>
<evidence type="ECO:0000256" key="5">
    <source>
        <dbReference type="ARBA" id="ARBA00022490"/>
    </source>
</evidence>
<evidence type="ECO:0000256" key="1">
    <source>
        <dbReference type="ARBA" id="ARBA00004300"/>
    </source>
</evidence>
<dbReference type="EMBL" id="OU895879">
    <property type="protein sequence ID" value="CAG9809878.1"/>
    <property type="molecule type" value="Genomic_DNA"/>
</dbReference>
<evidence type="ECO:0000256" key="8">
    <source>
        <dbReference type="ARBA" id="ARBA00022843"/>
    </source>
</evidence>
<dbReference type="GO" id="GO:0005869">
    <property type="term" value="C:dynactin complex"/>
    <property type="evidence" value="ECO:0007669"/>
    <property type="project" value="InterPro"/>
</dbReference>
<dbReference type="GO" id="GO:0001725">
    <property type="term" value="C:stress fiber"/>
    <property type="evidence" value="ECO:0007669"/>
    <property type="project" value="UniProtKB-SubCell"/>
</dbReference>
<protein>
    <recommendedName>
        <fullName evidence="13">Dynactin subunit 4</fullName>
    </recommendedName>
</protein>
<name>A0A9N9S244_9DIPT</name>
<dbReference type="OrthoDB" id="283815at2759"/>
<organism evidence="15 16">
    <name type="scientific">Chironomus riparius</name>
    <dbReference type="NCBI Taxonomy" id="315576"/>
    <lineage>
        <taxon>Eukaryota</taxon>
        <taxon>Metazoa</taxon>
        <taxon>Ecdysozoa</taxon>
        <taxon>Arthropoda</taxon>
        <taxon>Hexapoda</taxon>
        <taxon>Insecta</taxon>
        <taxon>Pterygota</taxon>
        <taxon>Neoptera</taxon>
        <taxon>Endopterygota</taxon>
        <taxon>Diptera</taxon>
        <taxon>Nematocera</taxon>
        <taxon>Chironomoidea</taxon>
        <taxon>Chironomidae</taxon>
        <taxon>Chironominae</taxon>
        <taxon>Chironomus</taxon>
    </lineage>
</organism>
<dbReference type="GO" id="GO:0005813">
    <property type="term" value="C:centrosome"/>
    <property type="evidence" value="ECO:0007669"/>
    <property type="project" value="UniProtKB-SubCell"/>
</dbReference>
<dbReference type="AlphaFoldDB" id="A0A9N9S244"/>
<evidence type="ECO:0000256" key="14">
    <source>
        <dbReference type="ARBA" id="ARBA00093507"/>
    </source>
</evidence>
<comment type="similarity">
    <text evidence="12">Belongs to the dynactin subunit 4 family.</text>
</comment>
<comment type="subcellular location">
    <subcellularLocation>
        <location evidence="3">Cytoplasm</location>
        <location evidence="3">Cell cortex</location>
    </subcellularLocation>
    <subcellularLocation>
        <location evidence="1">Cytoplasm</location>
        <location evidence="1">Cytoskeleton</location>
        <location evidence="1">Microtubule organizing center</location>
        <location evidence="1">Centrosome</location>
    </subcellularLocation>
    <subcellularLocation>
        <location evidence="2">Cytoplasm</location>
        <location evidence="2">Cytoskeleton</location>
        <location evidence="2">Stress fiber</location>
    </subcellularLocation>
    <subcellularLocation>
        <location evidence="4">Cytoplasm</location>
        <location evidence="4">Myofibril</location>
    </subcellularLocation>
</comment>
<evidence type="ECO:0000256" key="4">
    <source>
        <dbReference type="ARBA" id="ARBA00004657"/>
    </source>
</evidence>
<evidence type="ECO:0000256" key="7">
    <source>
        <dbReference type="ARBA" id="ARBA00022553"/>
    </source>
</evidence>
<evidence type="ECO:0000256" key="6">
    <source>
        <dbReference type="ARBA" id="ARBA00022499"/>
    </source>
</evidence>
<evidence type="ECO:0000313" key="15">
    <source>
        <dbReference type="EMBL" id="CAG9809878.1"/>
    </source>
</evidence>
<gene>
    <name evidence="15" type="ORF">CHIRRI_LOCUS12698</name>
</gene>
<evidence type="ECO:0000313" key="16">
    <source>
        <dbReference type="Proteomes" id="UP001153620"/>
    </source>
</evidence>
<evidence type="ECO:0000256" key="3">
    <source>
        <dbReference type="ARBA" id="ARBA00004544"/>
    </source>
</evidence>
<dbReference type="GO" id="GO:0005938">
    <property type="term" value="C:cell cortex"/>
    <property type="evidence" value="ECO:0007669"/>
    <property type="project" value="UniProtKB-SubCell"/>
</dbReference>
<dbReference type="PANTHER" id="PTHR13034:SF2">
    <property type="entry name" value="DYNACTIN SUBUNIT 4"/>
    <property type="match status" value="1"/>
</dbReference>
<keyword evidence="8" id="KW-0832">Ubl conjugation</keyword>
<keyword evidence="10" id="KW-0175">Coiled coil</keyword>
<keyword evidence="7" id="KW-0597">Phosphoprotein</keyword>
<dbReference type="InterPro" id="IPR008603">
    <property type="entry name" value="DCTN4"/>
</dbReference>
<proteinExistence type="inferred from homology"/>
<dbReference type="GO" id="GO:0030016">
    <property type="term" value="C:myofibril"/>
    <property type="evidence" value="ECO:0007669"/>
    <property type="project" value="UniProtKB-SubCell"/>
</dbReference>
<dbReference type="Pfam" id="PF05502">
    <property type="entry name" value="Dynactin_p62"/>
    <property type="match status" value="2"/>
</dbReference>
<dbReference type="PANTHER" id="PTHR13034">
    <property type="entry name" value="DYNACTIN P62 SUBUNIT"/>
    <property type="match status" value="1"/>
</dbReference>
<evidence type="ECO:0000256" key="13">
    <source>
        <dbReference type="ARBA" id="ARBA00034864"/>
    </source>
</evidence>
<dbReference type="Proteomes" id="UP001153620">
    <property type="component" value="Chromosome 3"/>
</dbReference>
<evidence type="ECO:0000256" key="9">
    <source>
        <dbReference type="ARBA" id="ARBA00022990"/>
    </source>
</evidence>
<reference evidence="15" key="1">
    <citation type="submission" date="2022-01" db="EMBL/GenBank/DDBJ databases">
        <authorList>
            <person name="King R."/>
        </authorList>
    </citation>
    <scope>NUCLEOTIDE SEQUENCE</scope>
</reference>
<keyword evidence="11" id="KW-0206">Cytoskeleton</keyword>
<comment type="subunit">
    <text evidence="14">Subunit of dynactin, a multiprotein complex part of a tripartite complex with dynein and a adapter, such as BICDL1, BICD2 or HOOK3. The dynactin complex is built around ACTR1A/ACTB filament and consists of an actin-related filament composed of a shoulder domain, a pointed end and a barbed end. Its length is defined by its flexible shoulder domain. The soulder is composed of 2 DCTN1 subunits, 4 DCTN2 and 2 DCTN3. The 4 DCNT2 (via N-terminus) bind the ACTR1A filament and act as molecular rulers to determine the length. The pointed end is important for binding dynein-dynactin cargo adapters. Consists of 4 subunits: ACTR10, DCNT4, DCTN5 and DCTN6. The barbed end is composed of a CAPZA1:CAPZB heterodimers, which binds ACTR1A/ACTB filament and dynactin and stabilizes dynactin. Interacts with ATP7B, but not ATP7A, in a copper-dependent manner. Interacts with ANK2; this interaction is required for localization at costameres. Interacts with N4BP2L1.</text>
</comment>
<sequence>MDFLISQNYVNYVCQCGLLKPLTNLYFCRHCLNLRCSFCCHHEVDSHFCRNCLENIPSSEAKLRKNKCNSCFDCPSCSFSVLSARATTIQVPMTVKEKQEGEESSTTTSEASSGKMVAKKMYYLACLACRYSSRDVGISDQASQNFCWPEQEYMHANRFNTILNYYQALVLHDKQVKQDEKRRKTTNKSKFQSMTDRTGLNVSAIRRQMGFDKTVSKPKNKPASILPSMTEEVEELSEDIFTKPINLKNITTIEQRFTQPANQPESVKHLYPQHKNLSIKRSIRCRHCEHNVIKPEYNPTSIKYRIQQFASSHVPEVRIIKCYPLMPNKSAFITLKLTNPTMNDMTITIMELPTDDEEVMMIDEMKKNFESLTVSSKSSLMRPSLIEDPRIVSCKPTAKLELPDSSFVINQRDDSAEFDDEIQTDKKDPKFVIWRKANKIAIELSITPNDLKVNDEVIVGFTMHYTYSTVPSTTAEKKDSQQRHALNARVYLNVGNIVDYSTK</sequence>
<keyword evidence="6" id="KW-1017">Isopeptide bond</keyword>
<evidence type="ECO:0000256" key="12">
    <source>
        <dbReference type="ARBA" id="ARBA00034776"/>
    </source>
</evidence>
<evidence type="ECO:0000256" key="11">
    <source>
        <dbReference type="ARBA" id="ARBA00023212"/>
    </source>
</evidence>
<keyword evidence="5" id="KW-0963">Cytoplasm</keyword>
<evidence type="ECO:0000256" key="2">
    <source>
        <dbReference type="ARBA" id="ARBA00004529"/>
    </source>
</evidence>
<evidence type="ECO:0000256" key="10">
    <source>
        <dbReference type="ARBA" id="ARBA00023054"/>
    </source>
</evidence>